<dbReference type="AlphaFoldDB" id="A0AAN8P6G2"/>
<dbReference type="PANTHER" id="PTHR46670:SF3">
    <property type="entry name" value="ENDONUCLEASE_EXONUCLEASE_PHOSPHATASE DOMAIN-CONTAINING PROTEIN"/>
    <property type="match status" value="1"/>
</dbReference>
<sequence length="122" mass="13756">MVITASITDLVPNGYSIFHQPRPTRGGGVALIFKSSLGVTVQKPTKFKTVEYLHTLISVKNERLSVIVIYRPPSRDAETISNFFTEFPSVLDKLACSSNKLHLLGDFNFHLQDLNRYKRCSI</sequence>
<dbReference type="PANTHER" id="PTHR46670">
    <property type="entry name" value="ENDO/EXONUCLEASE/PHOSPHATASE DOMAIN-CONTAINING PROTEIN"/>
    <property type="match status" value="1"/>
</dbReference>
<reference evidence="1 2" key="1">
    <citation type="submission" date="2024-01" db="EMBL/GenBank/DDBJ databases">
        <title>The genome of the rayed Mediterranean limpet Patella caerulea (Linnaeus, 1758).</title>
        <authorList>
            <person name="Anh-Thu Weber A."/>
            <person name="Halstead-Nussloch G."/>
        </authorList>
    </citation>
    <scope>NUCLEOTIDE SEQUENCE [LARGE SCALE GENOMIC DNA]</scope>
    <source>
        <strain evidence="1">AATW-2023a</strain>
        <tissue evidence="1">Whole specimen</tissue>
    </source>
</reference>
<dbReference type="EMBL" id="JAZGQO010000014">
    <property type="protein sequence ID" value="KAK6171567.1"/>
    <property type="molecule type" value="Genomic_DNA"/>
</dbReference>
<dbReference type="Proteomes" id="UP001347796">
    <property type="component" value="Unassembled WGS sequence"/>
</dbReference>
<name>A0AAN8P6G2_PATCE</name>
<evidence type="ECO:0000313" key="2">
    <source>
        <dbReference type="Proteomes" id="UP001347796"/>
    </source>
</evidence>
<dbReference type="Gene3D" id="3.60.10.10">
    <property type="entry name" value="Endonuclease/exonuclease/phosphatase"/>
    <property type="match status" value="1"/>
</dbReference>
<evidence type="ECO:0008006" key="3">
    <source>
        <dbReference type="Google" id="ProtNLM"/>
    </source>
</evidence>
<organism evidence="1 2">
    <name type="scientific">Patella caerulea</name>
    <name type="common">Rayed Mediterranean limpet</name>
    <dbReference type="NCBI Taxonomy" id="87958"/>
    <lineage>
        <taxon>Eukaryota</taxon>
        <taxon>Metazoa</taxon>
        <taxon>Spiralia</taxon>
        <taxon>Lophotrochozoa</taxon>
        <taxon>Mollusca</taxon>
        <taxon>Gastropoda</taxon>
        <taxon>Patellogastropoda</taxon>
        <taxon>Patelloidea</taxon>
        <taxon>Patellidae</taxon>
        <taxon>Patella</taxon>
    </lineage>
</organism>
<gene>
    <name evidence="1" type="ORF">SNE40_019724</name>
</gene>
<dbReference type="InterPro" id="IPR036691">
    <property type="entry name" value="Endo/exonu/phosph_ase_sf"/>
</dbReference>
<dbReference type="SUPFAM" id="SSF56219">
    <property type="entry name" value="DNase I-like"/>
    <property type="match status" value="1"/>
</dbReference>
<accession>A0AAN8P6G2</accession>
<comment type="caution">
    <text evidence="1">The sequence shown here is derived from an EMBL/GenBank/DDBJ whole genome shotgun (WGS) entry which is preliminary data.</text>
</comment>
<keyword evidence="2" id="KW-1185">Reference proteome</keyword>
<protein>
    <recommendedName>
        <fullName evidence="3">Endonuclease/exonuclease/phosphatase domain-containing protein</fullName>
    </recommendedName>
</protein>
<proteinExistence type="predicted"/>
<evidence type="ECO:0000313" key="1">
    <source>
        <dbReference type="EMBL" id="KAK6171567.1"/>
    </source>
</evidence>